<dbReference type="SUPFAM" id="SSF53623">
    <property type="entry name" value="MurD-like peptide ligases, catalytic domain"/>
    <property type="match status" value="1"/>
</dbReference>
<dbReference type="GO" id="GO:0005739">
    <property type="term" value="C:mitochondrion"/>
    <property type="evidence" value="ECO:0007669"/>
    <property type="project" value="TreeGrafter"/>
</dbReference>
<feature type="domain" description="Mur ligase central" evidence="5">
    <location>
        <begin position="26"/>
        <end position="241"/>
    </location>
</feature>
<dbReference type="RefSeq" id="XP_001886047.1">
    <property type="nucleotide sequence ID" value="XM_001886012.1"/>
</dbReference>
<dbReference type="GO" id="GO:0008841">
    <property type="term" value="F:dihydrofolate synthase activity"/>
    <property type="evidence" value="ECO:0007669"/>
    <property type="project" value="TreeGrafter"/>
</dbReference>
<evidence type="ECO:0000256" key="2">
    <source>
        <dbReference type="ARBA" id="ARBA00022598"/>
    </source>
</evidence>
<dbReference type="Pfam" id="PF08245">
    <property type="entry name" value="Mur_ligase_M"/>
    <property type="match status" value="1"/>
</dbReference>
<keyword evidence="3" id="KW-0547">Nucleotide-binding</keyword>
<reference evidence="6 7" key="1">
    <citation type="journal article" date="2008" name="Nature">
        <title>The genome of Laccaria bicolor provides insights into mycorrhizal symbiosis.</title>
        <authorList>
            <person name="Martin F."/>
            <person name="Aerts A."/>
            <person name="Ahren D."/>
            <person name="Brun A."/>
            <person name="Danchin E.G.J."/>
            <person name="Duchaussoy F."/>
            <person name="Gibon J."/>
            <person name="Kohler A."/>
            <person name="Lindquist E."/>
            <person name="Pereda V."/>
            <person name="Salamov A."/>
            <person name="Shapiro H.J."/>
            <person name="Wuyts J."/>
            <person name="Blaudez D."/>
            <person name="Buee M."/>
            <person name="Brokstein P."/>
            <person name="Canbaeck B."/>
            <person name="Cohen D."/>
            <person name="Courty P.E."/>
            <person name="Coutinho P.M."/>
            <person name="Delaruelle C."/>
            <person name="Detter J.C."/>
            <person name="Deveau A."/>
            <person name="DiFazio S."/>
            <person name="Duplessis S."/>
            <person name="Fraissinet-Tachet L."/>
            <person name="Lucic E."/>
            <person name="Frey-Klett P."/>
            <person name="Fourrey C."/>
            <person name="Feussner I."/>
            <person name="Gay G."/>
            <person name="Grimwood J."/>
            <person name="Hoegger P.J."/>
            <person name="Jain P."/>
            <person name="Kilaru S."/>
            <person name="Labbe J."/>
            <person name="Lin Y.C."/>
            <person name="Legue V."/>
            <person name="Le Tacon F."/>
            <person name="Marmeisse R."/>
            <person name="Melayah D."/>
            <person name="Montanini B."/>
            <person name="Muratet M."/>
            <person name="Nehls U."/>
            <person name="Niculita-Hirzel H."/>
            <person name="Oudot-Le Secq M.P."/>
            <person name="Peter M."/>
            <person name="Quesneville H."/>
            <person name="Rajashekar B."/>
            <person name="Reich M."/>
            <person name="Rouhier N."/>
            <person name="Schmutz J."/>
            <person name="Yin T."/>
            <person name="Chalot M."/>
            <person name="Henrissat B."/>
            <person name="Kuees U."/>
            <person name="Lucas S."/>
            <person name="Van de Peer Y."/>
            <person name="Podila G.K."/>
            <person name="Polle A."/>
            <person name="Pukkila P.J."/>
            <person name="Richardson P.M."/>
            <person name="Rouze P."/>
            <person name="Sanders I.R."/>
            <person name="Stajich J.E."/>
            <person name="Tunlid A."/>
            <person name="Tuskan G."/>
            <person name="Grigoriev I.V."/>
        </authorList>
    </citation>
    <scope>NUCLEOTIDE SEQUENCE [LARGE SCALE GENOMIC DNA]</scope>
    <source>
        <strain evidence="7">S238N-H82 / ATCC MYA-4686</strain>
    </source>
</reference>
<dbReference type="InterPro" id="IPR001645">
    <property type="entry name" value="Folylpolyglutamate_synth"/>
</dbReference>
<dbReference type="InterPro" id="IPR036565">
    <property type="entry name" value="Mur-like_cat_sf"/>
</dbReference>
<evidence type="ECO:0000259" key="5">
    <source>
        <dbReference type="Pfam" id="PF08245"/>
    </source>
</evidence>
<dbReference type="PROSITE" id="PS01012">
    <property type="entry name" value="FOLYLPOLYGLU_SYNT_2"/>
    <property type="match status" value="1"/>
</dbReference>
<evidence type="ECO:0000313" key="6">
    <source>
        <dbReference type="EMBL" id="EDR03251.1"/>
    </source>
</evidence>
<organism evidence="7">
    <name type="scientific">Laccaria bicolor (strain S238N-H82 / ATCC MYA-4686)</name>
    <name type="common">Bicoloured deceiver</name>
    <name type="synonym">Laccaria laccata var. bicolor</name>
    <dbReference type="NCBI Taxonomy" id="486041"/>
    <lineage>
        <taxon>Eukaryota</taxon>
        <taxon>Fungi</taxon>
        <taxon>Dikarya</taxon>
        <taxon>Basidiomycota</taxon>
        <taxon>Agaricomycotina</taxon>
        <taxon>Agaricomycetes</taxon>
        <taxon>Agaricomycetidae</taxon>
        <taxon>Agaricales</taxon>
        <taxon>Agaricineae</taxon>
        <taxon>Hydnangiaceae</taxon>
        <taxon>Laccaria</taxon>
    </lineage>
</organism>
<dbReference type="InterPro" id="IPR013221">
    <property type="entry name" value="Mur_ligase_cen"/>
</dbReference>
<keyword evidence="2" id="KW-0436">Ligase</keyword>
<dbReference type="HOGENOM" id="CLU_015869_2_0_1"/>
<dbReference type="GO" id="GO:0004326">
    <property type="term" value="F:tetrahydrofolylpolyglutamate synthase activity"/>
    <property type="evidence" value="ECO:0007669"/>
    <property type="project" value="InterPro"/>
</dbReference>
<dbReference type="PANTHER" id="PTHR11136">
    <property type="entry name" value="FOLYLPOLYGLUTAMATE SYNTHASE-RELATED"/>
    <property type="match status" value="1"/>
</dbReference>
<dbReference type="PROSITE" id="PS01011">
    <property type="entry name" value="FOLYLPOLYGLU_SYNT_1"/>
    <property type="match status" value="1"/>
</dbReference>
<keyword evidence="4" id="KW-0067">ATP-binding</keyword>
<dbReference type="Gene3D" id="3.40.1190.10">
    <property type="entry name" value="Mur-like, catalytic domain"/>
    <property type="match status" value="1"/>
</dbReference>
<evidence type="ECO:0000256" key="1">
    <source>
        <dbReference type="ARBA" id="ARBA00008276"/>
    </source>
</evidence>
<dbReference type="KEGG" id="lbc:LACBIDRAFT_152448"/>
<evidence type="ECO:0000313" key="7">
    <source>
        <dbReference type="Proteomes" id="UP000001194"/>
    </source>
</evidence>
<comment type="similarity">
    <text evidence="1">Belongs to the folylpolyglutamate synthase family.</text>
</comment>
<dbReference type="FunCoup" id="B0DQ88">
    <property type="interactions" value="170"/>
</dbReference>
<dbReference type="InterPro" id="IPR018109">
    <property type="entry name" value="Folylpolyglutamate_synth_CS"/>
</dbReference>
<dbReference type="AlphaFoldDB" id="B0DQ88"/>
<sequence>MSIDLNLSRLAKLLPQFPYTRPTLHVAGTNGKGSVASILSSILRSSSLSVGRYNSPHLVSIRDCIVVNDEPVDPTSYVIARGDVEKADREEETKLTSFEILTLTALLVFERAMVDVVVLEVGMGGRLDATNIVPDPTILVSVLTSVDLDHQAFLGDTVSAIAKEKAGIARAGKPVILGPQKHTDVENVVEHVVSQVGGEILRSVHIEKRDWDEDVDGPPVQTPFPLHGEHQLDNLGSALAAISALLTHPQPNFKLQSHITPESVAEGIRKTRWPGRLSFHIVPASDNKSLVVLADGAHNPASSATLGAYVTELLSSLDTSSSRTQVTITYILALSHSPPKTPLQTLSPLLPPKLNSNIDAAVEVAVLRFSPPEGMPWVKPVPLQELAGVV</sequence>
<name>B0DQ88_LACBS</name>
<feature type="non-terminal residue" evidence="6">
    <location>
        <position position="390"/>
    </location>
</feature>
<proteinExistence type="inferred from homology"/>
<protein>
    <submittedName>
        <fullName evidence="6">Predicted protein</fullName>
    </submittedName>
</protein>
<dbReference type="GO" id="GO:0005829">
    <property type="term" value="C:cytosol"/>
    <property type="evidence" value="ECO:0007669"/>
    <property type="project" value="TreeGrafter"/>
</dbReference>
<dbReference type="GeneID" id="6081773"/>
<dbReference type="STRING" id="486041.B0DQ88"/>
<dbReference type="InParanoid" id="B0DQ88"/>
<evidence type="ECO:0000256" key="4">
    <source>
        <dbReference type="ARBA" id="ARBA00022840"/>
    </source>
</evidence>
<accession>B0DQ88</accession>
<dbReference type="OrthoDB" id="5212574at2759"/>
<gene>
    <name evidence="6" type="ORF">LACBIDRAFT_152448</name>
</gene>
<dbReference type="Proteomes" id="UP000001194">
    <property type="component" value="Unassembled WGS sequence"/>
</dbReference>
<keyword evidence="7" id="KW-1185">Reference proteome</keyword>
<dbReference type="PANTHER" id="PTHR11136:SF0">
    <property type="entry name" value="DIHYDROFOLATE SYNTHETASE-RELATED"/>
    <property type="match status" value="1"/>
</dbReference>
<dbReference type="EMBL" id="DS547125">
    <property type="protein sequence ID" value="EDR03251.1"/>
    <property type="molecule type" value="Genomic_DNA"/>
</dbReference>
<evidence type="ECO:0000256" key="3">
    <source>
        <dbReference type="ARBA" id="ARBA00022741"/>
    </source>
</evidence>
<dbReference type="NCBIfam" id="TIGR01499">
    <property type="entry name" value="folC"/>
    <property type="match status" value="1"/>
</dbReference>
<dbReference type="GO" id="GO:0005524">
    <property type="term" value="F:ATP binding"/>
    <property type="evidence" value="ECO:0007669"/>
    <property type="project" value="UniProtKB-KW"/>
</dbReference>